<dbReference type="SUPFAM" id="SSF56507">
    <property type="entry name" value="Methionine synthase activation domain-like"/>
    <property type="match status" value="1"/>
</dbReference>
<dbReference type="Proteomes" id="UP000222564">
    <property type="component" value="Unassembled WGS sequence"/>
</dbReference>
<dbReference type="GO" id="GO:0008705">
    <property type="term" value="F:methionine synthase activity"/>
    <property type="evidence" value="ECO:0007669"/>
    <property type="project" value="InterPro"/>
</dbReference>
<reference evidence="1 2" key="1">
    <citation type="submission" date="2013-09" db="EMBL/GenBank/DDBJ databases">
        <title>Biodegradation of hydrocarbons in the deep terrestrial subsurface : characterization of a microbial consortium composed of two Desulfotomaculum species originating from a deep geological formation.</title>
        <authorList>
            <person name="Aullo T."/>
            <person name="Berlendis S."/>
            <person name="Lascourreges J.-F."/>
            <person name="Dessort D."/>
            <person name="Saint-Laurent S."/>
            <person name="Schraauwers B."/>
            <person name="Mas J."/>
            <person name="Magot M."/>
            <person name="Ranchou-Peyruse A."/>
        </authorList>
    </citation>
    <scope>NUCLEOTIDE SEQUENCE [LARGE SCALE GENOMIC DNA]</scope>
    <source>
        <strain evidence="1 2">Bs107</strain>
    </source>
</reference>
<organism evidence="1 2">
    <name type="scientific">Desulforamulus profundi</name>
    <dbReference type="NCBI Taxonomy" id="1383067"/>
    <lineage>
        <taxon>Bacteria</taxon>
        <taxon>Bacillati</taxon>
        <taxon>Bacillota</taxon>
        <taxon>Clostridia</taxon>
        <taxon>Eubacteriales</taxon>
        <taxon>Peptococcaceae</taxon>
        <taxon>Desulforamulus</taxon>
    </lineage>
</organism>
<dbReference type="RefSeq" id="WP_143338487.1">
    <property type="nucleotide sequence ID" value="NZ_AWQQ01000087.1"/>
</dbReference>
<protein>
    <submittedName>
        <fullName evidence="1">Vitamin B12 dependent methionine synthase activation region</fullName>
    </submittedName>
</protein>
<gene>
    <name evidence="1" type="ORF">P378_14385</name>
</gene>
<dbReference type="Gene3D" id="3.40.109.40">
    <property type="match status" value="1"/>
</dbReference>
<proteinExistence type="predicted"/>
<accession>A0A2C6LH94</accession>
<keyword evidence="2" id="KW-1185">Reference proteome</keyword>
<comment type="caution">
    <text evidence="1">The sequence shown here is derived from an EMBL/GenBank/DDBJ whole genome shotgun (WGS) entry which is preliminary data.</text>
</comment>
<evidence type="ECO:0000313" key="1">
    <source>
        <dbReference type="EMBL" id="PHJ37670.1"/>
    </source>
</evidence>
<dbReference type="EMBL" id="AWQQ01000087">
    <property type="protein sequence ID" value="PHJ37670.1"/>
    <property type="molecule type" value="Genomic_DNA"/>
</dbReference>
<name>A0A2C6LH94_9FIRM</name>
<sequence length="230" mass="25131">MLLPRVPVEISYRQVLRSLGTTEKQRVHPDLQDQINQMILLGKSLCHPAATLAQVPVVLEGERLSLGGVAFDLPELNKTLKGCTAVSVAAVTVGETIDREVEQLFQTGQATRAVILDAVGTVAAEEAANQVIKLLSGQQKVKGLYPTPRLGPGYRGVKMDCLPLFLRLADSEQISVTCNEYFQMNPVKSLCFAVGWSPVQQKDTEKCNFCQQGNCPYRAVRTEGENGVVF</sequence>
<dbReference type="OrthoDB" id="9816190at2"/>
<dbReference type="AlphaFoldDB" id="A0A2C6LH94"/>
<evidence type="ECO:0000313" key="2">
    <source>
        <dbReference type="Proteomes" id="UP000222564"/>
    </source>
</evidence>
<dbReference type="InterPro" id="IPR037010">
    <property type="entry name" value="VitB12-dep_Met_synth_activ_sf"/>
</dbReference>